<evidence type="ECO:0000313" key="2">
    <source>
        <dbReference type="EMBL" id="SED31899.1"/>
    </source>
</evidence>
<organism evidence="2 3">
    <name type="scientific">Pseudomonas frederiksbergensis</name>
    <dbReference type="NCBI Taxonomy" id="104087"/>
    <lineage>
        <taxon>Bacteria</taxon>
        <taxon>Pseudomonadati</taxon>
        <taxon>Pseudomonadota</taxon>
        <taxon>Gammaproteobacteria</taxon>
        <taxon>Pseudomonadales</taxon>
        <taxon>Pseudomonadaceae</taxon>
        <taxon>Pseudomonas</taxon>
    </lineage>
</organism>
<dbReference type="AlphaFoldDB" id="A0A1H4ZP61"/>
<dbReference type="EMBL" id="FNTF01000002">
    <property type="protein sequence ID" value="SED31899.1"/>
    <property type="molecule type" value="Genomic_DNA"/>
</dbReference>
<feature type="transmembrane region" description="Helical" evidence="1">
    <location>
        <begin position="6"/>
        <end position="26"/>
    </location>
</feature>
<dbReference type="RefSeq" id="WP_074875466.1">
    <property type="nucleotide sequence ID" value="NZ_FNTF01000002.1"/>
</dbReference>
<proteinExistence type="predicted"/>
<evidence type="ECO:0000256" key="1">
    <source>
        <dbReference type="SAM" id="Phobius"/>
    </source>
</evidence>
<accession>A0A1H4ZP61</accession>
<gene>
    <name evidence="2" type="ORF">SAMN04490185_3248</name>
</gene>
<protein>
    <submittedName>
        <fullName evidence="2">Uncharacterized protein</fullName>
    </submittedName>
</protein>
<evidence type="ECO:0000313" key="3">
    <source>
        <dbReference type="Proteomes" id="UP000183114"/>
    </source>
</evidence>
<name>A0A1H4ZP61_9PSED</name>
<dbReference type="Proteomes" id="UP000183114">
    <property type="component" value="Unassembled WGS sequence"/>
</dbReference>
<keyword evidence="1" id="KW-0472">Membrane</keyword>
<reference evidence="2 3" key="1">
    <citation type="submission" date="2016-10" db="EMBL/GenBank/DDBJ databases">
        <authorList>
            <person name="de Groot N.N."/>
        </authorList>
    </citation>
    <scope>NUCLEOTIDE SEQUENCE [LARGE SCALE GENOMIC DNA]</scope>
    <source>
        <strain evidence="2 3">BS3655</strain>
    </source>
</reference>
<feature type="transmembrane region" description="Helical" evidence="1">
    <location>
        <begin position="91"/>
        <end position="109"/>
    </location>
</feature>
<feature type="transmembrane region" description="Helical" evidence="1">
    <location>
        <begin position="38"/>
        <end position="58"/>
    </location>
</feature>
<keyword evidence="1" id="KW-1133">Transmembrane helix</keyword>
<sequence length="217" mass="24472">MSQLVVTLIVIMLPGIIAAIVSDKITFHEKWDSFRFGLYSLVLGVLSYGGLQAGWLFIDILRAWGVPAQWTWLGIWQAALKAETSVNAIEVFGAAVLALPIALFASFCINHKLFNKLARFFGVSTKYGDENLFSYFMGGKDITWIYVRDKPDDLTYEGHVISYAENSSCHEVVLAEVKVYRYSDSEFLYEVPFVYLCKPFGSIVIESIPKSQWSNIP</sequence>
<keyword evidence="1" id="KW-0812">Transmembrane</keyword>